<gene>
    <name evidence="1" type="ORF">MiAbB_00745</name>
</gene>
<organism evidence="1 2">
    <name type="scientific">Microcystis aeruginosa NIES-4285</name>
    <dbReference type="NCBI Taxonomy" id="2497681"/>
    <lineage>
        <taxon>Bacteria</taxon>
        <taxon>Bacillati</taxon>
        <taxon>Cyanobacteriota</taxon>
        <taxon>Cyanophyceae</taxon>
        <taxon>Oscillatoriophycideae</taxon>
        <taxon>Chroococcales</taxon>
        <taxon>Microcystaceae</taxon>
        <taxon>Microcystis</taxon>
    </lineage>
</organism>
<dbReference type="AlphaFoldDB" id="A0A402D9D5"/>
<name>A0A402D9D5_MICAE</name>
<evidence type="ECO:0000313" key="2">
    <source>
        <dbReference type="Proteomes" id="UP000289660"/>
    </source>
</evidence>
<dbReference type="EMBL" id="BIFY01000008">
    <property type="protein sequence ID" value="GCE58835.1"/>
    <property type="molecule type" value="Genomic_DNA"/>
</dbReference>
<protein>
    <submittedName>
        <fullName evidence="1">Uncharacterized protein</fullName>
    </submittedName>
</protein>
<evidence type="ECO:0000313" key="1">
    <source>
        <dbReference type="EMBL" id="GCE58835.1"/>
    </source>
</evidence>
<accession>A0A402D9D5</accession>
<reference evidence="2" key="1">
    <citation type="submission" date="2018-12" db="EMBL/GenBank/DDBJ databases">
        <title>Genome sequence of Microcystis aeruginosa NIES-4285.</title>
        <authorList>
            <person name="Tanabe Y."/>
        </authorList>
    </citation>
    <scope>NUCLEOTIDE SEQUENCE [LARGE SCALE GENOMIC DNA]</scope>
    <source>
        <strain evidence="2">NIES-4285</strain>
    </source>
</reference>
<comment type="caution">
    <text evidence="1">The sequence shown here is derived from an EMBL/GenBank/DDBJ whole genome shotgun (WGS) entry which is preliminary data.</text>
</comment>
<sequence length="42" mass="4156">MIASVSIRTTAAPVRATALATKLSAVISGGILARSVAAVGRF</sequence>
<dbReference type="Proteomes" id="UP000289660">
    <property type="component" value="Unassembled WGS sequence"/>
</dbReference>
<proteinExistence type="predicted"/>